<dbReference type="Pfam" id="PF12627">
    <property type="entry name" value="PolyA_pol_RNAbd"/>
    <property type="match status" value="1"/>
</dbReference>
<keyword evidence="6" id="KW-0547">Nucleotide-binding</keyword>
<evidence type="ECO:0000256" key="6">
    <source>
        <dbReference type="ARBA" id="ARBA00022741"/>
    </source>
</evidence>
<evidence type="ECO:0000256" key="9">
    <source>
        <dbReference type="RuleBase" id="RU003953"/>
    </source>
</evidence>
<dbReference type="CDD" id="cd05398">
    <property type="entry name" value="NT_ClassII-CCAase"/>
    <property type="match status" value="1"/>
</dbReference>
<evidence type="ECO:0000256" key="8">
    <source>
        <dbReference type="ARBA" id="ARBA00022884"/>
    </source>
</evidence>
<feature type="domain" description="CCA-adding enzyme C-terminal" evidence="12">
    <location>
        <begin position="248"/>
        <end position="419"/>
    </location>
</feature>
<evidence type="ECO:0000259" key="12">
    <source>
        <dbReference type="Pfam" id="PF13735"/>
    </source>
</evidence>
<dbReference type="Gene3D" id="3.30.460.10">
    <property type="entry name" value="Beta Polymerase, domain 2"/>
    <property type="match status" value="1"/>
</dbReference>
<dbReference type="EMBL" id="CP027059">
    <property type="protein sequence ID" value="UQZ81889.1"/>
    <property type="molecule type" value="Genomic_DNA"/>
</dbReference>
<evidence type="ECO:0000313" key="14">
    <source>
        <dbReference type="Proteomes" id="UP001057134"/>
    </source>
</evidence>
<evidence type="ECO:0000313" key="13">
    <source>
        <dbReference type="EMBL" id="UQZ81889.1"/>
    </source>
</evidence>
<dbReference type="Pfam" id="PF13735">
    <property type="entry name" value="tRNA_NucTran2_2"/>
    <property type="match status" value="1"/>
</dbReference>
<proteinExistence type="inferred from homology"/>
<keyword evidence="7" id="KW-0460">Magnesium</keyword>
<dbReference type="InterPro" id="IPR050264">
    <property type="entry name" value="Bact_CCA-adding_enz_type3_sf"/>
</dbReference>
<dbReference type="InterPro" id="IPR043519">
    <property type="entry name" value="NT_sf"/>
</dbReference>
<feature type="domain" description="Poly A polymerase head" evidence="10">
    <location>
        <begin position="26"/>
        <end position="146"/>
    </location>
</feature>
<dbReference type="Gene3D" id="1.10.246.80">
    <property type="match status" value="1"/>
</dbReference>
<evidence type="ECO:0000256" key="4">
    <source>
        <dbReference type="ARBA" id="ARBA00022695"/>
    </source>
</evidence>
<dbReference type="SUPFAM" id="SSF81891">
    <property type="entry name" value="Poly A polymerase C-terminal region-like"/>
    <property type="match status" value="1"/>
</dbReference>
<dbReference type="PANTHER" id="PTHR46173:SF1">
    <property type="entry name" value="CCA TRNA NUCLEOTIDYLTRANSFERASE 1, MITOCHONDRIAL"/>
    <property type="match status" value="1"/>
</dbReference>
<organism evidence="13 14">
    <name type="scientific">Paenibacillus konkukensis</name>
    <dbReference type="NCBI Taxonomy" id="2020716"/>
    <lineage>
        <taxon>Bacteria</taxon>
        <taxon>Bacillati</taxon>
        <taxon>Bacillota</taxon>
        <taxon>Bacilli</taxon>
        <taxon>Bacillales</taxon>
        <taxon>Paenibacillaceae</taxon>
        <taxon>Paenibacillus</taxon>
    </lineage>
</organism>
<dbReference type="NCBIfam" id="NF009814">
    <property type="entry name" value="PRK13299.1"/>
    <property type="match status" value="1"/>
</dbReference>
<evidence type="ECO:0000256" key="5">
    <source>
        <dbReference type="ARBA" id="ARBA00022723"/>
    </source>
</evidence>
<dbReference type="SUPFAM" id="SSF81301">
    <property type="entry name" value="Nucleotidyltransferase"/>
    <property type="match status" value="1"/>
</dbReference>
<name>A0ABY4RJT9_9BACL</name>
<comment type="cofactor">
    <cofactor evidence="1">
        <name>Mg(2+)</name>
        <dbReference type="ChEBI" id="CHEBI:18420"/>
    </cofactor>
</comment>
<evidence type="ECO:0000256" key="1">
    <source>
        <dbReference type="ARBA" id="ARBA00001946"/>
    </source>
</evidence>
<dbReference type="Proteomes" id="UP001057134">
    <property type="component" value="Chromosome"/>
</dbReference>
<dbReference type="InterPro" id="IPR002646">
    <property type="entry name" value="PolA_pol_head_dom"/>
</dbReference>
<keyword evidence="5" id="KW-0479">Metal-binding</keyword>
<evidence type="ECO:0000256" key="3">
    <source>
        <dbReference type="ARBA" id="ARBA00022694"/>
    </source>
</evidence>
<evidence type="ECO:0000259" key="10">
    <source>
        <dbReference type="Pfam" id="PF01743"/>
    </source>
</evidence>
<dbReference type="InterPro" id="IPR032810">
    <property type="entry name" value="CCA-adding_enz_C"/>
</dbReference>
<dbReference type="Pfam" id="PF01743">
    <property type="entry name" value="PolyA_pol"/>
    <property type="match status" value="1"/>
</dbReference>
<dbReference type="PANTHER" id="PTHR46173">
    <property type="entry name" value="CCA TRNA NUCLEOTIDYLTRANSFERASE 1, MITOCHONDRIAL"/>
    <property type="match status" value="1"/>
</dbReference>
<reference evidence="13" key="1">
    <citation type="submission" date="2018-02" db="EMBL/GenBank/DDBJ databases">
        <authorList>
            <person name="Kim S.-K."/>
            <person name="Jung H.-I."/>
            <person name="Lee S.-W."/>
        </authorList>
    </citation>
    <scope>NUCLEOTIDE SEQUENCE</scope>
    <source>
        <strain evidence="13">SK3146</strain>
    </source>
</reference>
<reference evidence="13" key="2">
    <citation type="journal article" date="2021" name="J Anim Sci Technol">
        <title>Complete genome sequence of Paenibacillus konkukensis sp. nov. SK3146 as a potential probiotic strain.</title>
        <authorList>
            <person name="Jung H.I."/>
            <person name="Park S."/>
            <person name="Niu K.M."/>
            <person name="Lee S.W."/>
            <person name="Kothari D."/>
            <person name="Yi K.J."/>
            <person name="Kim S.K."/>
        </authorList>
    </citation>
    <scope>NUCLEOTIDE SEQUENCE</scope>
    <source>
        <strain evidence="13">SK3146</strain>
    </source>
</reference>
<accession>A0ABY4RJT9</accession>
<evidence type="ECO:0000256" key="2">
    <source>
        <dbReference type="ARBA" id="ARBA00022679"/>
    </source>
</evidence>
<dbReference type="InterPro" id="IPR032828">
    <property type="entry name" value="PolyA_RNA-bd"/>
</dbReference>
<keyword evidence="3" id="KW-0819">tRNA processing</keyword>
<dbReference type="EC" id="2.7.7.72" evidence="13"/>
<sequence length="435" mass="48002">MQEPLERLERGALTIVEALMKQGYEAYLVGGCVRDKLLSRKVKDYDIATSARPEQVKSAFARTIPTGLQHGTVTVVIEGQPYEVTTFRKEDAYEDHRRPAGVEYIDSLYEDLRRRDFTMNAMALDLEGRLIDPFHGRADMEQGILRCVGEAKERFEEDALRILRCIRFAAEYSMEVEGATWEALLAQVHLLKHIAMERVRMELERMIAGAAPVKAVKLLAASGALRYCKLPLLLADVSPDRLSEGLAQLHSPLERWAYMYLQLGAEAKAVEEELRNLTFSNHQVEEVRLIIAAARNVAGCLNGDPAGEVTASSYGESWKLAAVRFGKQAIRSLGAILAIDEDAAASAGIESGQARSLAGGSAVWLDEMPVGKTAELQINGGELISHIGKPAGPWVAPVLQHLLRAAALGTTPNSKEALLLEARRYDQLTERERDE</sequence>
<dbReference type="GO" id="GO:0004810">
    <property type="term" value="F:CCA tRNA nucleotidyltransferase activity"/>
    <property type="evidence" value="ECO:0007669"/>
    <property type="project" value="UniProtKB-EC"/>
</dbReference>
<dbReference type="RefSeq" id="WP_249864087.1">
    <property type="nucleotide sequence ID" value="NZ_CP027059.1"/>
</dbReference>
<comment type="similarity">
    <text evidence="9">Belongs to the tRNA nucleotidyltransferase/poly(A) polymerase family.</text>
</comment>
<dbReference type="Gene3D" id="1.10.3090.10">
    <property type="entry name" value="cca-adding enzyme, domain 2"/>
    <property type="match status" value="1"/>
</dbReference>
<feature type="domain" description="tRNA nucleotidyltransferase/poly(A) polymerase RNA and SrmB- binding" evidence="11">
    <location>
        <begin position="174"/>
        <end position="227"/>
    </location>
</feature>
<keyword evidence="14" id="KW-1185">Reference proteome</keyword>
<keyword evidence="4 13" id="KW-0548">Nucleotidyltransferase</keyword>
<keyword evidence="2 9" id="KW-0808">Transferase</keyword>
<evidence type="ECO:0000256" key="7">
    <source>
        <dbReference type="ARBA" id="ARBA00022842"/>
    </source>
</evidence>
<protein>
    <submittedName>
        <fullName evidence="13">CCA-adding enzyme</fullName>
        <ecNumber evidence="13">2.7.7.72</ecNumber>
    </submittedName>
</protein>
<evidence type="ECO:0000259" key="11">
    <source>
        <dbReference type="Pfam" id="PF12627"/>
    </source>
</evidence>
<keyword evidence="8 9" id="KW-0694">RNA-binding</keyword>
<gene>
    <name evidence="13" type="primary">cca</name>
    <name evidence="13" type="ORF">SK3146_01045</name>
</gene>